<dbReference type="Proteomes" id="UP000236630">
    <property type="component" value="Unassembled WGS sequence"/>
</dbReference>
<sequence length="77" mass="8768">MGKLKVSMESRNAKRLNPGGIEWNMHDDVQDPQCTGKFGRGQLHFGWHLLQINDARSNTPAPAGSFNRQIRYMNLTQ</sequence>
<gene>
    <name evidence="2" type="ORF">CUMW_284540</name>
</gene>
<dbReference type="EMBL" id="BDQV01004677">
    <property type="protein sequence ID" value="GAY34404.1"/>
    <property type="molecule type" value="Genomic_DNA"/>
</dbReference>
<name>A0A2H5N2C7_CITUN</name>
<feature type="region of interest" description="Disordered" evidence="1">
    <location>
        <begin position="1"/>
        <end position="28"/>
    </location>
</feature>
<proteinExistence type="predicted"/>
<keyword evidence="3" id="KW-1185">Reference proteome</keyword>
<dbReference type="AlphaFoldDB" id="A0A2H5N2C7"/>
<evidence type="ECO:0000256" key="1">
    <source>
        <dbReference type="SAM" id="MobiDB-lite"/>
    </source>
</evidence>
<evidence type="ECO:0000313" key="3">
    <source>
        <dbReference type="Proteomes" id="UP000236630"/>
    </source>
</evidence>
<reference evidence="2 3" key="1">
    <citation type="journal article" date="2017" name="Front. Genet.">
        <title>Draft sequencing of the heterozygous diploid genome of Satsuma (Citrus unshiu Marc.) using a hybrid assembly approach.</title>
        <authorList>
            <person name="Shimizu T."/>
            <person name="Tanizawa Y."/>
            <person name="Mochizuki T."/>
            <person name="Nagasaki H."/>
            <person name="Yoshioka T."/>
            <person name="Toyoda A."/>
            <person name="Fujiyama A."/>
            <person name="Kaminuma E."/>
            <person name="Nakamura Y."/>
        </authorList>
    </citation>
    <scope>NUCLEOTIDE SEQUENCE [LARGE SCALE GENOMIC DNA]</scope>
    <source>
        <strain evidence="3">cv. Miyagawa wase</strain>
    </source>
</reference>
<evidence type="ECO:0000313" key="2">
    <source>
        <dbReference type="EMBL" id="GAY34404.1"/>
    </source>
</evidence>
<organism evidence="2 3">
    <name type="scientific">Citrus unshiu</name>
    <name type="common">Satsuma mandarin</name>
    <name type="synonym">Citrus nobilis var. unshiu</name>
    <dbReference type="NCBI Taxonomy" id="55188"/>
    <lineage>
        <taxon>Eukaryota</taxon>
        <taxon>Viridiplantae</taxon>
        <taxon>Streptophyta</taxon>
        <taxon>Embryophyta</taxon>
        <taxon>Tracheophyta</taxon>
        <taxon>Spermatophyta</taxon>
        <taxon>Magnoliopsida</taxon>
        <taxon>eudicotyledons</taxon>
        <taxon>Gunneridae</taxon>
        <taxon>Pentapetalae</taxon>
        <taxon>rosids</taxon>
        <taxon>malvids</taxon>
        <taxon>Sapindales</taxon>
        <taxon>Rutaceae</taxon>
        <taxon>Aurantioideae</taxon>
        <taxon>Citrus</taxon>
    </lineage>
</organism>
<protein>
    <submittedName>
        <fullName evidence="2">Uncharacterized protein</fullName>
    </submittedName>
</protein>
<feature type="compositionally biased region" description="Basic and acidic residues" evidence="1">
    <location>
        <begin position="1"/>
        <end position="12"/>
    </location>
</feature>
<accession>A0A2H5N2C7</accession>
<comment type="caution">
    <text evidence="2">The sequence shown here is derived from an EMBL/GenBank/DDBJ whole genome shotgun (WGS) entry which is preliminary data.</text>
</comment>